<comment type="caution">
    <text evidence="2">The sequence shown here is derived from an EMBL/GenBank/DDBJ whole genome shotgun (WGS) entry which is preliminary data.</text>
</comment>
<gene>
    <name evidence="2" type="ORF">GPX89_07810</name>
</gene>
<dbReference type="Proteomes" id="UP000466794">
    <property type="component" value="Unassembled WGS sequence"/>
</dbReference>
<feature type="domain" description="Clp R" evidence="1">
    <location>
        <begin position="116"/>
        <end position="168"/>
    </location>
</feature>
<dbReference type="SUPFAM" id="SSF81923">
    <property type="entry name" value="Double Clp-N motif"/>
    <property type="match status" value="1"/>
</dbReference>
<name>A0A7K1US21_9NOCA</name>
<organism evidence="2 3">
    <name type="scientific">Nocardia terrae</name>
    <dbReference type="NCBI Taxonomy" id="2675851"/>
    <lineage>
        <taxon>Bacteria</taxon>
        <taxon>Bacillati</taxon>
        <taxon>Actinomycetota</taxon>
        <taxon>Actinomycetes</taxon>
        <taxon>Mycobacteriales</taxon>
        <taxon>Nocardiaceae</taxon>
        <taxon>Nocardia</taxon>
    </lineage>
</organism>
<accession>A0A7K1US21</accession>
<dbReference type="AlphaFoldDB" id="A0A7K1US21"/>
<protein>
    <recommendedName>
        <fullName evidence="1">Clp R domain-containing protein</fullName>
    </recommendedName>
</protein>
<evidence type="ECO:0000313" key="2">
    <source>
        <dbReference type="EMBL" id="MVU77153.1"/>
    </source>
</evidence>
<sequence length="196" mass="20994">MGLLPSAVGFLRTDVSGPNQAQDELRIRQAANRTGYDLRKTIVFSERTKDRVHRLRVAIDRLDVEAVIVPTVEHFDGGDIPDEIREMAGVLILNPEVKYLRQPRAVALANATVAVTPEVMALLNSAAEIAVAAGSGGVGVDHLLLAMLRNPDGTAEALRQMDLAADVFGQRLAHLATLGPAPHRAYCAATKSGESQ</sequence>
<reference evidence="2 3" key="1">
    <citation type="submission" date="2019-12" db="EMBL/GenBank/DDBJ databases">
        <title>Nocardia sp. nov. ET3-3 isolated from soil.</title>
        <authorList>
            <person name="Kanchanasin P."/>
            <person name="Tanasupawat S."/>
            <person name="Yuki M."/>
            <person name="Kudo T."/>
        </authorList>
    </citation>
    <scope>NUCLEOTIDE SEQUENCE [LARGE SCALE GENOMIC DNA]</scope>
    <source>
        <strain evidence="2 3">ET3-3</strain>
    </source>
</reference>
<keyword evidence="3" id="KW-1185">Reference proteome</keyword>
<dbReference type="Pfam" id="PF02861">
    <property type="entry name" value="Clp_N"/>
    <property type="match status" value="1"/>
</dbReference>
<dbReference type="InterPro" id="IPR004176">
    <property type="entry name" value="Clp_R_N"/>
</dbReference>
<evidence type="ECO:0000313" key="3">
    <source>
        <dbReference type="Proteomes" id="UP000466794"/>
    </source>
</evidence>
<proteinExistence type="predicted"/>
<dbReference type="RefSeq" id="WP_157386539.1">
    <property type="nucleotide sequence ID" value="NZ_WRPP01000001.1"/>
</dbReference>
<dbReference type="Gene3D" id="1.10.1780.10">
    <property type="entry name" value="Clp, N-terminal domain"/>
    <property type="match status" value="1"/>
</dbReference>
<evidence type="ECO:0000259" key="1">
    <source>
        <dbReference type="Pfam" id="PF02861"/>
    </source>
</evidence>
<dbReference type="InterPro" id="IPR036628">
    <property type="entry name" value="Clp_N_dom_sf"/>
</dbReference>
<dbReference type="EMBL" id="WRPP01000001">
    <property type="protein sequence ID" value="MVU77153.1"/>
    <property type="molecule type" value="Genomic_DNA"/>
</dbReference>